<evidence type="ECO:0000259" key="1">
    <source>
        <dbReference type="SMART" id="SM00670"/>
    </source>
</evidence>
<protein>
    <submittedName>
        <fullName evidence="2">Nucleotide-binding protein</fullName>
    </submittedName>
</protein>
<feature type="domain" description="PIN" evidence="1">
    <location>
        <begin position="1"/>
        <end position="118"/>
    </location>
</feature>
<dbReference type="InterPro" id="IPR002716">
    <property type="entry name" value="PIN_dom"/>
</dbReference>
<dbReference type="InterPro" id="IPR029060">
    <property type="entry name" value="PIN-like_dom_sf"/>
</dbReference>
<dbReference type="OrthoDB" id="32918at2"/>
<comment type="caution">
    <text evidence="2">The sequence shown here is derived from an EMBL/GenBank/DDBJ whole genome shotgun (WGS) entry which is preliminary data.</text>
</comment>
<keyword evidence="3" id="KW-1185">Reference proteome</keyword>
<dbReference type="PANTHER" id="PTHR34610">
    <property type="entry name" value="SSL7007 PROTEIN"/>
    <property type="match status" value="1"/>
</dbReference>
<dbReference type="EMBL" id="BDJK01000009">
    <property type="protein sequence ID" value="GAV22216.1"/>
    <property type="molecule type" value="Genomic_DNA"/>
</dbReference>
<accession>A0A1L8CTG1</accession>
<sequence length="138" mass="15840">MRVVVDTNVFISGLLKKHSYPAKILDAWILQKITPAVSRELINEYSVVLTRDKFKILGSVEKRLLIIQKLIELPWVLFIYPLETINVIKEDPADNKVLECATAANADFIVTGDQHLLELKKFRNIKILPPKDFIEKTL</sequence>
<dbReference type="Pfam" id="PF13470">
    <property type="entry name" value="PIN_3"/>
    <property type="match status" value="1"/>
</dbReference>
<evidence type="ECO:0000313" key="2">
    <source>
        <dbReference type="EMBL" id="GAV22216.1"/>
    </source>
</evidence>
<dbReference type="NCBIfam" id="TIGR00305">
    <property type="entry name" value="putative toxin-antitoxin system toxin component, PIN family"/>
    <property type="match status" value="1"/>
</dbReference>
<dbReference type="InterPro" id="IPR002850">
    <property type="entry name" value="PIN_toxin-like"/>
</dbReference>
<dbReference type="AlphaFoldDB" id="A0A1L8CTG1"/>
<dbReference type="Gene3D" id="3.40.50.1010">
    <property type="entry name" value="5'-nuclease"/>
    <property type="match status" value="1"/>
</dbReference>
<dbReference type="SUPFAM" id="SSF88723">
    <property type="entry name" value="PIN domain-like"/>
    <property type="match status" value="1"/>
</dbReference>
<evidence type="ECO:0000313" key="3">
    <source>
        <dbReference type="Proteomes" id="UP000187485"/>
    </source>
</evidence>
<dbReference type="STRING" id="870242.cpu_07260"/>
<dbReference type="SMART" id="SM00670">
    <property type="entry name" value="PINc"/>
    <property type="match status" value="1"/>
</dbReference>
<dbReference type="Proteomes" id="UP000187485">
    <property type="component" value="Unassembled WGS sequence"/>
</dbReference>
<dbReference type="PANTHER" id="PTHR34610:SF3">
    <property type="entry name" value="SSL7007 PROTEIN"/>
    <property type="match status" value="1"/>
</dbReference>
<gene>
    <name evidence="2" type="ORF">cpu_07260</name>
</gene>
<organism evidence="2 3">
    <name type="scientific">Carboxydothermus pertinax</name>
    <dbReference type="NCBI Taxonomy" id="870242"/>
    <lineage>
        <taxon>Bacteria</taxon>
        <taxon>Bacillati</taxon>
        <taxon>Bacillota</taxon>
        <taxon>Clostridia</taxon>
        <taxon>Thermoanaerobacterales</taxon>
        <taxon>Thermoanaerobacteraceae</taxon>
        <taxon>Carboxydothermus</taxon>
    </lineage>
</organism>
<name>A0A1L8CTG1_9THEO</name>
<proteinExistence type="predicted"/>
<reference evidence="3" key="1">
    <citation type="submission" date="2016-12" db="EMBL/GenBank/DDBJ databases">
        <title>Draft Genome Sequences od Carboxydothermus pertinax and islandicus, Hydrogenogenic Carboxydotrophic Bacteria.</title>
        <authorList>
            <person name="Fukuyama Y."/>
            <person name="Ohmae K."/>
            <person name="Yoneda Y."/>
            <person name="Yoshida T."/>
            <person name="Sako Y."/>
        </authorList>
    </citation>
    <scope>NUCLEOTIDE SEQUENCE [LARGE SCALE GENOMIC DNA]</scope>
    <source>
        <strain evidence="3">Ug1</strain>
    </source>
</reference>
<dbReference type="RefSeq" id="WP_075858704.1">
    <property type="nucleotide sequence ID" value="NZ_BDJK01000009.1"/>
</dbReference>